<evidence type="ECO:0000313" key="5">
    <source>
        <dbReference type="Proteomes" id="UP000261111"/>
    </source>
</evidence>
<dbReference type="EMBL" id="QVIA01000030">
    <property type="protein sequence ID" value="RGC25813.1"/>
    <property type="molecule type" value="Genomic_DNA"/>
</dbReference>
<gene>
    <name evidence="4" type="ORF">DWX41_20035</name>
</gene>
<sequence>MKLFKKTAGIAMSLALLAAMILPVGVRAADETGPIPDIVLSIGKSQETPVYTEGDKKQELLIQLKNEGTADAKNVKIAPIIDDASAWPFEITNVNNEFPPVDIPVGETVETKLDNLTVRADAGEKNYKLTFQITCNDGKQQYETTKYVYVKTLEKKKPAEDPKDDPKEEPKDEPNTPEEPQDNGGISNNEPVITSGGGGGEAPSGNNSVPRVIVTGFNTEPGAVNAGSDFKLIVHLKNTSTRTAVSNMLFDLQAPSSGTEGAAEAPAFLPSSGSSTIYLDSIPAGGTQDISIDLNARADLVQKPYSISMSMKYEDSSATQYEGSSSLAIPVKQAARFEFSELEIAPEAVAVGEEANITCSLYNTGRIKLYNVKVKFEGEGIEAKEVFVGNVDSGATGSIDGIVTAMQETAGNQKFKMIVSYEDDAGKASTVEKEFSLQITPEQAPMDVTTMAEMPEEKGFPLIPVIIAAVVVAAVIVIIIVMKKRKKKKESVEEEDLVDEVDRFTEDE</sequence>
<keyword evidence="2" id="KW-1133">Transmembrane helix</keyword>
<protein>
    <recommendedName>
        <fullName evidence="6">S-layer domain-containing protein</fullName>
    </recommendedName>
</protein>
<feature type="transmembrane region" description="Helical" evidence="2">
    <location>
        <begin position="459"/>
        <end position="481"/>
    </location>
</feature>
<keyword evidence="2" id="KW-0472">Membrane</keyword>
<dbReference type="GeneID" id="93335402"/>
<feature type="region of interest" description="Disordered" evidence="1">
    <location>
        <begin position="156"/>
        <end position="207"/>
    </location>
</feature>
<dbReference type="PANTHER" id="PTHR35902">
    <property type="entry name" value="S-LAYER DOMAIN-LIKE PROTEIN-RELATED"/>
    <property type="match status" value="1"/>
</dbReference>
<evidence type="ECO:0000256" key="3">
    <source>
        <dbReference type="SAM" id="SignalP"/>
    </source>
</evidence>
<dbReference type="InterPro" id="IPR013783">
    <property type="entry name" value="Ig-like_fold"/>
</dbReference>
<evidence type="ECO:0008006" key="6">
    <source>
        <dbReference type="Google" id="ProtNLM"/>
    </source>
</evidence>
<reference evidence="4 5" key="1">
    <citation type="submission" date="2018-08" db="EMBL/GenBank/DDBJ databases">
        <title>A genome reference for cultivated species of the human gut microbiota.</title>
        <authorList>
            <person name="Zou Y."/>
            <person name="Xue W."/>
            <person name="Luo G."/>
        </authorList>
    </citation>
    <scope>NUCLEOTIDE SEQUENCE [LARGE SCALE GENOMIC DNA]</scope>
    <source>
        <strain evidence="4 5">AF19-21</strain>
    </source>
</reference>
<evidence type="ECO:0000256" key="1">
    <source>
        <dbReference type="SAM" id="MobiDB-lite"/>
    </source>
</evidence>
<dbReference type="Proteomes" id="UP000261111">
    <property type="component" value="Unassembled WGS sequence"/>
</dbReference>
<keyword evidence="3" id="KW-0732">Signal</keyword>
<keyword evidence="2" id="KW-0812">Transmembrane</keyword>
<dbReference type="AlphaFoldDB" id="A0A3E2WGQ7"/>
<evidence type="ECO:0000313" key="4">
    <source>
        <dbReference type="EMBL" id="RGC25813.1"/>
    </source>
</evidence>
<organism evidence="4 5">
    <name type="scientific">Hungatella hathewayi</name>
    <dbReference type="NCBI Taxonomy" id="154046"/>
    <lineage>
        <taxon>Bacteria</taxon>
        <taxon>Bacillati</taxon>
        <taxon>Bacillota</taxon>
        <taxon>Clostridia</taxon>
        <taxon>Lachnospirales</taxon>
        <taxon>Lachnospiraceae</taxon>
        <taxon>Hungatella</taxon>
    </lineage>
</organism>
<feature type="signal peptide" evidence="3">
    <location>
        <begin position="1"/>
        <end position="28"/>
    </location>
</feature>
<name>A0A3E2WGQ7_9FIRM</name>
<feature type="chain" id="PRO_5017697465" description="S-layer domain-containing protein" evidence="3">
    <location>
        <begin position="29"/>
        <end position="508"/>
    </location>
</feature>
<comment type="caution">
    <text evidence="4">The sequence shown here is derived from an EMBL/GenBank/DDBJ whole genome shotgun (WGS) entry which is preliminary data.</text>
</comment>
<feature type="compositionally biased region" description="Basic and acidic residues" evidence="1">
    <location>
        <begin position="156"/>
        <end position="174"/>
    </location>
</feature>
<dbReference type="Gene3D" id="2.60.40.10">
    <property type="entry name" value="Immunoglobulins"/>
    <property type="match status" value="1"/>
</dbReference>
<feature type="region of interest" description="Disordered" evidence="1">
    <location>
        <begin position="486"/>
        <end position="508"/>
    </location>
</feature>
<proteinExistence type="predicted"/>
<evidence type="ECO:0000256" key="2">
    <source>
        <dbReference type="SAM" id="Phobius"/>
    </source>
</evidence>
<dbReference type="RefSeq" id="WP_025656447.1">
    <property type="nucleotide sequence ID" value="NZ_QVIA01000030.1"/>
</dbReference>
<accession>A0A3E2WGQ7</accession>